<evidence type="ECO:0000313" key="3">
    <source>
        <dbReference type="EMBL" id="KAG0559985.1"/>
    </source>
</evidence>
<dbReference type="Pfam" id="PF00931">
    <property type="entry name" value="NB-ARC"/>
    <property type="match status" value="1"/>
</dbReference>
<dbReference type="GO" id="GO:0006355">
    <property type="term" value="P:regulation of DNA-templated transcription"/>
    <property type="evidence" value="ECO:0007669"/>
    <property type="project" value="InterPro"/>
</dbReference>
<dbReference type="SUPFAM" id="SSF50978">
    <property type="entry name" value="WD40 repeat-like"/>
    <property type="match status" value="2"/>
</dbReference>
<keyword evidence="1" id="KW-0853">WD repeat</keyword>
<dbReference type="InterPro" id="IPR015943">
    <property type="entry name" value="WD40/YVTN_repeat-like_dom_sf"/>
</dbReference>
<protein>
    <recommendedName>
        <fullName evidence="2">TIR domain-containing protein</fullName>
    </recommendedName>
</protein>
<dbReference type="PROSITE" id="PS50294">
    <property type="entry name" value="WD_REPEATS_REGION"/>
    <property type="match status" value="2"/>
</dbReference>
<proteinExistence type="predicted"/>
<accession>A0A8T0GNA7</accession>
<dbReference type="Pfam" id="PF00400">
    <property type="entry name" value="WD40"/>
    <property type="match status" value="2"/>
</dbReference>
<feature type="domain" description="TIR" evidence="2">
    <location>
        <begin position="29"/>
        <end position="170"/>
    </location>
</feature>
<dbReference type="SUPFAM" id="SSF52058">
    <property type="entry name" value="L domain-like"/>
    <property type="match status" value="1"/>
</dbReference>
<dbReference type="Gene3D" id="3.40.50.300">
    <property type="entry name" value="P-loop containing nucleotide triphosphate hydrolases"/>
    <property type="match status" value="1"/>
</dbReference>
<dbReference type="PRINTS" id="PR00364">
    <property type="entry name" value="DISEASERSIST"/>
</dbReference>
<dbReference type="GO" id="GO:0007165">
    <property type="term" value="P:signal transduction"/>
    <property type="evidence" value="ECO:0007669"/>
    <property type="project" value="InterPro"/>
</dbReference>
<dbReference type="InterPro" id="IPR027417">
    <property type="entry name" value="P-loop_NTPase"/>
</dbReference>
<dbReference type="InterPro" id="IPR035897">
    <property type="entry name" value="Toll_tir_struct_dom_sf"/>
</dbReference>
<dbReference type="Pfam" id="PF13676">
    <property type="entry name" value="TIR_2"/>
    <property type="match status" value="1"/>
</dbReference>
<dbReference type="InterPro" id="IPR032675">
    <property type="entry name" value="LRR_dom_sf"/>
</dbReference>
<dbReference type="PANTHER" id="PTHR44083">
    <property type="entry name" value="TOPLESS-RELATED PROTEIN 1-RELATED"/>
    <property type="match status" value="1"/>
</dbReference>
<dbReference type="InterPro" id="IPR036322">
    <property type="entry name" value="WD40_repeat_dom_sf"/>
</dbReference>
<evidence type="ECO:0000313" key="4">
    <source>
        <dbReference type="Proteomes" id="UP000822688"/>
    </source>
</evidence>
<sequence>MATEIDDGALQKNGVGGGLNTYSNDILEPKHKVFLSHSGAQKDFAEQLCVDLETFDRYPFFDKRRSSLPIGEGFVKLIFDAIQQCQIGVLILSKDFFTKTKWPMIELVAMVKELEKPDSKIKIIPVFYHISRQDYVDISNLNQWVSQWEEWANEDKRICVEEWKRALAVLKGINSLVINGIGEVKARKLIVDAVCELLLPETRWDDSHVEGKLRLCEVLRNKINEDRNGVRVIGLYGMGGVGKTTICRAMCNELFQDFQGRVHHAELENNNGVGLLREVLKKFTNKRHEVLGGLQIDQCRDQLKRNLVQEAVFLAIDNVSDNPDSITNAKTYLAAKWAKGSVIIVTARSLDTLLLLHQYVEAHNCIEMPGLEKGEAKSLFLKHVICGRDDTIEMDEELVKSCVERCYFSKGVGHHYIPLALKVLGEQLGCIGYDADRWKAQLNKVETFELELFGTQHPIFSILRTSFDSLPDKAQMLFMDVALFIPGGAPPHIEQYYTDSYNLFDWLSMVHGVNIDEMVLRLEGLKRKSLIEKIGDGTTKVVMHDLWHEFCVAESKVGKFKDRRWVFLEEASSELREVSPPGRCWEHLRRMCFLNEGWKGLHRLHLKDFLNVTVLKLEIQSFIPPNTVRFDLRGLKHLKSLEVNAKYFKTKCVGLGSLRNLVFLSWVSLSEASSRYCEEIGHLTKLQGLAVVSDGEKLPDLSMMTSLRVANLHHSGKFVAGLSSKLSNLRYLSLRGCFNLQECPGLGGLYALEELNLFECRELKKVPCLRLLTLLKKLNISFCKELRAVPGLDGLVALEMLLALGCYKLDSLPDMQKVTKLERLECSGFSDMSVLDIGTFPELKVAAICSCRALKSVTCSKPLRALTNLQLNLCSSLEELPDLRNFPRLEELWLCGCKALMSLMMSVPLHGLEILDLQGCSSLSALPDHLSGSVGLRELRLQQSGVVLNECVRELKSPKVFLSSAKSMYGNKYVTSADNSRDESGTKIFDMQNGWRSRSLPDSLPTNKITRIIYSNAGDFIMALTSDGMHKRWDWENEATVSVAPHLWKPAEGVRMINVNTGMVNPEEVVPCMALAWNDFQMVSASGGEVSVYTIEDTELHFRSIQTPSAATSLAFHPKFQEVVVVGMEDSTIQIYDATDALGHYQFHAVCTLTGHQKRITGLGFSLRFNVLVSVGADAQLCVWKLEEWSKRHSRFGPLQPDRRTPCMGDIRVQFRNARRDLMVVGRSQLVVYDFQNLGAPFVKWVPQSPFGAALSDATYSCDGKLVYASFVDGSIAVLSAHYLEPINRLAFPIYPPRGVSGSTVSYPMTIAAHPNKPCQFAVGLSDGSVTVLEFSRAPAGEESESGVATTSAAVVQDRPIADEKDEEPRIPDTDVACCGCLDYCSCVFFTSAVGDCSGSSRGVTETDTSKDESGVVEINMQKKYQSRRLPDTLPLHEVISLIYSDAGDSLVAITSNGLHKRWDWENEAAVSFAPHLWCPDNGALVTKDINYNRPGEVVSCMALFRDSCHMIAASGEVFVFHILNTKVINTTIQTPSAATCLSFHPHQEHIIVIGMEDSTIQIYDNRLKEVLCTLEGHQKRIISLVFSTAFNVLVSLGADAQMCLWKVEEWSKQQLNSGPLQPDRRTPCVGDLRVQFRNDKRGLLAVAKSQLAVYDVLNWDRPVAQWILPSSSTSSITDATFSCDGRSVYAAFSDGYVDEFSAYDLRRVSEIRPPIRTPQGESGSILYPLAIAAHPKKPGQIALGMSDGTVLVVEPWKAPEDNEPGSGPTVISQEHRRIDQIEEEGEDGDVQLAHCGCLDHFLTFFSTR</sequence>
<dbReference type="SMART" id="SM00255">
    <property type="entry name" value="TIR"/>
    <property type="match status" value="1"/>
</dbReference>
<dbReference type="PROSITE" id="PS50082">
    <property type="entry name" value="WD_REPEATS_2"/>
    <property type="match status" value="2"/>
</dbReference>
<evidence type="ECO:0000259" key="2">
    <source>
        <dbReference type="PROSITE" id="PS50104"/>
    </source>
</evidence>
<dbReference type="EMBL" id="CM026431">
    <property type="protein sequence ID" value="KAG0559985.1"/>
    <property type="molecule type" value="Genomic_DNA"/>
</dbReference>
<organism evidence="3 4">
    <name type="scientific">Ceratodon purpureus</name>
    <name type="common">Fire moss</name>
    <name type="synonym">Dicranum purpureum</name>
    <dbReference type="NCBI Taxonomy" id="3225"/>
    <lineage>
        <taxon>Eukaryota</taxon>
        <taxon>Viridiplantae</taxon>
        <taxon>Streptophyta</taxon>
        <taxon>Embryophyta</taxon>
        <taxon>Bryophyta</taxon>
        <taxon>Bryophytina</taxon>
        <taxon>Bryopsida</taxon>
        <taxon>Dicranidae</taxon>
        <taxon>Pseudoditrichales</taxon>
        <taxon>Ditrichaceae</taxon>
        <taxon>Ceratodon</taxon>
    </lineage>
</organism>
<dbReference type="InterPro" id="IPR027728">
    <property type="entry name" value="Topless_fam"/>
</dbReference>
<dbReference type="InterPro" id="IPR000157">
    <property type="entry name" value="TIR_dom"/>
</dbReference>
<comment type="caution">
    <text evidence="3">The sequence shown here is derived from an EMBL/GenBank/DDBJ whole genome shotgun (WGS) entry which is preliminary data.</text>
</comment>
<dbReference type="Gene3D" id="3.40.50.10140">
    <property type="entry name" value="Toll/interleukin-1 receptor homology (TIR) domain"/>
    <property type="match status" value="1"/>
</dbReference>
<name>A0A8T0GNA7_CERPU</name>
<feature type="repeat" description="WD" evidence="1">
    <location>
        <begin position="1575"/>
        <end position="1609"/>
    </location>
</feature>
<dbReference type="Gene3D" id="3.80.10.10">
    <property type="entry name" value="Ribonuclease Inhibitor"/>
    <property type="match status" value="2"/>
</dbReference>
<dbReference type="Gene3D" id="2.130.10.10">
    <property type="entry name" value="YVTN repeat-like/Quinoprotein amine dehydrogenase"/>
    <property type="match status" value="3"/>
</dbReference>
<keyword evidence="4" id="KW-1185">Reference proteome</keyword>
<reference evidence="3" key="1">
    <citation type="submission" date="2020-06" db="EMBL/GenBank/DDBJ databases">
        <title>WGS assembly of Ceratodon purpureus strain R40.</title>
        <authorList>
            <person name="Carey S.B."/>
            <person name="Jenkins J."/>
            <person name="Shu S."/>
            <person name="Lovell J.T."/>
            <person name="Sreedasyam A."/>
            <person name="Maumus F."/>
            <person name="Tiley G.P."/>
            <person name="Fernandez-Pozo N."/>
            <person name="Barry K."/>
            <person name="Chen C."/>
            <person name="Wang M."/>
            <person name="Lipzen A."/>
            <person name="Daum C."/>
            <person name="Saski C.A."/>
            <person name="Payton A.C."/>
            <person name="Mcbreen J.C."/>
            <person name="Conrad R.E."/>
            <person name="Kollar L.M."/>
            <person name="Olsson S."/>
            <person name="Huttunen S."/>
            <person name="Landis J.B."/>
            <person name="Wickett N.J."/>
            <person name="Johnson M.G."/>
            <person name="Rensing S.A."/>
            <person name="Grimwood J."/>
            <person name="Schmutz J."/>
            <person name="Mcdaniel S.F."/>
        </authorList>
    </citation>
    <scope>NUCLEOTIDE SEQUENCE</scope>
    <source>
        <strain evidence="3">R40</strain>
    </source>
</reference>
<gene>
    <name evidence="3" type="ORF">KC19_10G144800</name>
</gene>
<dbReference type="Proteomes" id="UP000822688">
    <property type="component" value="Chromosome 10"/>
</dbReference>
<dbReference type="PANTHER" id="PTHR44083:SF45">
    <property type="entry name" value="TOPLESS-RELATED PROTEIN 1"/>
    <property type="match status" value="1"/>
</dbReference>
<evidence type="ECO:0000256" key="1">
    <source>
        <dbReference type="PROSITE-ProRule" id="PRU00221"/>
    </source>
</evidence>
<dbReference type="GO" id="GO:0043531">
    <property type="term" value="F:ADP binding"/>
    <property type="evidence" value="ECO:0007669"/>
    <property type="project" value="InterPro"/>
</dbReference>
<dbReference type="SUPFAM" id="SSF52200">
    <property type="entry name" value="Toll/Interleukin receptor TIR domain"/>
    <property type="match status" value="1"/>
</dbReference>
<dbReference type="SMART" id="SM00320">
    <property type="entry name" value="WD40"/>
    <property type="match status" value="8"/>
</dbReference>
<dbReference type="InterPro" id="IPR001680">
    <property type="entry name" value="WD40_rpt"/>
</dbReference>
<dbReference type="SUPFAM" id="SSF52540">
    <property type="entry name" value="P-loop containing nucleoside triphosphate hydrolases"/>
    <property type="match status" value="1"/>
</dbReference>
<dbReference type="PROSITE" id="PS50104">
    <property type="entry name" value="TIR"/>
    <property type="match status" value="1"/>
</dbReference>
<dbReference type="InterPro" id="IPR002182">
    <property type="entry name" value="NB-ARC"/>
</dbReference>
<feature type="repeat" description="WD" evidence="1">
    <location>
        <begin position="1153"/>
        <end position="1194"/>
    </location>
</feature>